<evidence type="ECO:0000313" key="3">
    <source>
        <dbReference type="Proteomes" id="UP001552299"/>
    </source>
</evidence>
<keyword evidence="3" id="KW-1185">Reference proteome</keyword>
<feature type="region of interest" description="Disordered" evidence="1">
    <location>
        <begin position="65"/>
        <end position="124"/>
    </location>
</feature>
<protein>
    <submittedName>
        <fullName evidence="2">Uncharacterized protein</fullName>
    </submittedName>
</protein>
<evidence type="ECO:0000313" key="2">
    <source>
        <dbReference type="EMBL" id="KAL0917947.1"/>
    </source>
</evidence>
<proteinExistence type="predicted"/>
<name>A0ABD0V5N8_DENTH</name>
<dbReference type="EMBL" id="JANQDX010000010">
    <property type="protein sequence ID" value="KAL0917947.1"/>
    <property type="molecule type" value="Genomic_DNA"/>
</dbReference>
<comment type="caution">
    <text evidence="2">The sequence shown here is derived from an EMBL/GenBank/DDBJ whole genome shotgun (WGS) entry which is preliminary data.</text>
</comment>
<reference evidence="2 3" key="1">
    <citation type="journal article" date="2024" name="Plant Biotechnol. J.">
        <title>Dendrobium thyrsiflorum genome and its molecular insights into genes involved in important horticultural traits.</title>
        <authorList>
            <person name="Chen B."/>
            <person name="Wang J.Y."/>
            <person name="Zheng P.J."/>
            <person name="Li K.L."/>
            <person name="Liang Y.M."/>
            <person name="Chen X.F."/>
            <person name="Zhang C."/>
            <person name="Zhao X."/>
            <person name="He X."/>
            <person name="Zhang G.Q."/>
            <person name="Liu Z.J."/>
            <person name="Xu Q."/>
        </authorList>
    </citation>
    <scope>NUCLEOTIDE SEQUENCE [LARGE SCALE GENOMIC DNA]</scope>
    <source>
        <strain evidence="2">GZMU011</strain>
    </source>
</reference>
<accession>A0ABD0V5N8</accession>
<gene>
    <name evidence="2" type="ORF">M5K25_013056</name>
</gene>
<evidence type="ECO:0000256" key="1">
    <source>
        <dbReference type="SAM" id="MobiDB-lite"/>
    </source>
</evidence>
<dbReference type="Proteomes" id="UP001552299">
    <property type="component" value="Unassembled WGS sequence"/>
</dbReference>
<feature type="compositionally biased region" description="Basic and acidic residues" evidence="1">
    <location>
        <begin position="96"/>
        <end position="124"/>
    </location>
</feature>
<organism evidence="2 3">
    <name type="scientific">Dendrobium thyrsiflorum</name>
    <name type="common">Pinecone-like raceme dendrobium</name>
    <name type="synonym">Orchid</name>
    <dbReference type="NCBI Taxonomy" id="117978"/>
    <lineage>
        <taxon>Eukaryota</taxon>
        <taxon>Viridiplantae</taxon>
        <taxon>Streptophyta</taxon>
        <taxon>Embryophyta</taxon>
        <taxon>Tracheophyta</taxon>
        <taxon>Spermatophyta</taxon>
        <taxon>Magnoliopsida</taxon>
        <taxon>Liliopsida</taxon>
        <taxon>Asparagales</taxon>
        <taxon>Orchidaceae</taxon>
        <taxon>Epidendroideae</taxon>
        <taxon>Malaxideae</taxon>
        <taxon>Dendrobiinae</taxon>
        <taxon>Dendrobium</taxon>
    </lineage>
</organism>
<sequence length="162" mass="18579">MAGRIVEALEVEIGQMKSKISDLQTQISYYKSQIAAVHEKIDGEFSIMEEMLKKLFEGQTKILPSKVREAADSQGSGENPKPIRRREDQEVEILEGAEKMPHLEPIPREESGREYVERREGLGHERRDVEFERRGPELERFIGPHDFGYLSLLHSLRSGNCS</sequence>
<dbReference type="AlphaFoldDB" id="A0ABD0V5N8"/>